<dbReference type="PANTHER" id="PTHR33529">
    <property type="entry name" value="SLR0882 PROTEIN-RELATED"/>
    <property type="match status" value="1"/>
</dbReference>
<keyword evidence="4" id="KW-1003">Cell membrane</keyword>
<sequence length="374" mass="41555">MNLFKKSVISETLSHFSVVVSTLIVIWLSVILVRLIGEAAAGRIGVDIVVGLAIFTTLAALPTILTVSLFIGVLTTISRNYRESEMVVWFASGMSLLNLINPVLRVAVPIMIAIAGLTLYVTPWANRQIEDYRARFEMRSDVSKITPGQFFETEGGKRVVFTESSETDDTSLGQVFMRILDQQWLIVVTATSAHTEIMPNGDRFLVLEKGYRYDLKPGTAEMKLAEFDAFGVRIERKDGEESMNQARNKALANRRARPTMLLIGDSENGSWGQIMWRIAIPLAALNLALLAIPIGAVNPRMGRSGNLLIAGLVAMLYLNLINISQGWIIHGKLPFSIGVWLVHILFAIVTAILLWWRMRVKKPKPPVVDNLNLV</sequence>
<dbReference type="NCBIfam" id="TIGR04407">
    <property type="entry name" value="LptF_YjgP"/>
    <property type="match status" value="1"/>
</dbReference>
<keyword evidence="7 9" id="KW-1133">Transmembrane helix</keyword>
<dbReference type="GO" id="GO:0055085">
    <property type="term" value="P:transmembrane transport"/>
    <property type="evidence" value="ECO:0007669"/>
    <property type="project" value="InterPro"/>
</dbReference>
<feature type="transmembrane region" description="Helical" evidence="9">
    <location>
        <begin position="96"/>
        <end position="121"/>
    </location>
</feature>
<keyword evidence="8 9" id="KW-0472">Membrane</keyword>
<evidence type="ECO:0000256" key="4">
    <source>
        <dbReference type="ARBA" id="ARBA00022475"/>
    </source>
</evidence>
<dbReference type="InterPro" id="IPR030922">
    <property type="entry name" value="LptF"/>
</dbReference>
<feature type="transmembrane region" description="Helical" evidence="9">
    <location>
        <begin position="12"/>
        <end position="36"/>
    </location>
</feature>
<evidence type="ECO:0000256" key="1">
    <source>
        <dbReference type="ARBA" id="ARBA00004429"/>
    </source>
</evidence>
<comment type="caution">
    <text evidence="10">The sequence shown here is derived from an EMBL/GenBank/DDBJ whole genome shotgun (WGS) entry which is preliminary data.</text>
</comment>
<keyword evidence="3" id="KW-0813">Transport</keyword>
<dbReference type="GO" id="GO:0015920">
    <property type="term" value="P:lipopolysaccharide transport"/>
    <property type="evidence" value="ECO:0007669"/>
    <property type="project" value="TreeGrafter"/>
</dbReference>
<feature type="transmembrane region" description="Helical" evidence="9">
    <location>
        <begin position="48"/>
        <end position="75"/>
    </location>
</feature>
<dbReference type="InterPro" id="IPR005495">
    <property type="entry name" value="LptG/LptF_permease"/>
</dbReference>
<dbReference type="PANTHER" id="PTHR33529:SF7">
    <property type="entry name" value="LIPOPOLYSACCHARIDE EXPORT SYSTEM PERMEASE PROTEIN LPTF"/>
    <property type="match status" value="1"/>
</dbReference>
<reference evidence="10" key="1">
    <citation type="submission" date="2020-02" db="EMBL/GenBank/DDBJ databases">
        <authorList>
            <person name="Chen W.-M."/>
        </authorList>
    </citation>
    <scope>NUCLEOTIDE SEQUENCE</scope>
    <source>
        <strain evidence="10">NBD-18</strain>
    </source>
</reference>
<feature type="transmembrane region" description="Helical" evidence="9">
    <location>
        <begin position="335"/>
        <end position="356"/>
    </location>
</feature>
<dbReference type="AlphaFoldDB" id="A0A6B2QZH9"/>
<comment type="subcellular location">
    <subcellularLocation>
        <location evidence="1">Cell inner membrane</location>
        <topology evidence="1">Multi-pass membrane protein</topology>
    </subcellularLocation>
</comment>
<organism evidence="10">
    <name type="scientific">Sheuella amnicola</name>
    <dbReference type="NCBI Taxonomy" id="2707330"/>
    <lineage>
        <taxon>Bacteria</taxon>
        <taxon>Pseudomonadati</taxon>
        <taxon>Pseudomonadota</taxon>
        <taxon>Betaproteobacteria</taxon>
        <taxon>Burkholderiales</taxon>
        <taxon>Alcaligenaceae</taxon>
        <taxon>Sheuella</taxon>
    </lineage>
</organism>
<evidence type="ECO:0000256" key="3">
    <source>
        <dbReference type="ARBA" id="ARBA00022448"/>
    </source>
</evidence>
<evidence type="ECO:0000256" key="5">
    <source>
        <dbReference type="ARBA" id="ARBA00022519"/>
    </source>
</evidence>
<evidence type="ECO:0000256" key="6">
    <source>
        <dbReference type="ARBA" id="ARBA00022692"/>
    </source>
</evidence>
<dbReference type="RefSeq" id="WP_163651490.1">
    <property type="nucleotide sequence ID" value="NZ_JAAGRN010000002.1"/>
</dbReference>
<keyword evidence="6 9" id="KW-0812">Transmembrane</keyword>
<feature type="transmembrane region" description="Helical" evidence="9">
    <location>
        <begin position="274"/>
        <end position="295"/>
    </location>
</feature>
<evidence type="ECO:0000313" key="10">
    <source>
        <dbReference type="EMBL" id="NDY82167.1"/>
    </source>
</evidence>
<protein>
    <recommendedName>
        <fullName evidence="2">Lipopolysaccharide export system permease protein LptF</fullName>
    </recommendedName>
</protein>
<dbReference type="Pfam" id="PF03739">
    <property type="entry name" value="LptF_LptG"/>
    <property type="match status" value="1"/>
</dbReference>
<evidence type="ECO:0000256" key="8">
    <source>
        <dbReference type="ARBA" id="ARBA00023136"/>
    </source>
</evidence>
<proteinExistence type="predicted"/>
<name>A0A6B2QZH9_9BURK</name>
<gene>
    <name evidence="10" type="primary">lptF</name>
    <name evidence="10" type="ORF">G3I67_02875</name>
</gene>
<dbReference type="EMBL" id="JAAGRN010000002">
    <property type="protein sequence ID" value="NDY82167.1"/>
    <property type="molecule type" value="Genomic_DNA"/>
</dbReference>
<keyword evidence="5" id="KW-0997">Cell inner membrane</keyword>
<dbReference type="GO" id="GO:0043190">
    <property type="term" value="C:ATP-binding cassette (ABC) transporter complex"/>
    <property type="evidence" value="ECO:0007669"/>
    <property type="project" value="InterPro"/>
</dbReference>
<feature type="transmembrane region" description="Helical" evidence="9">
    <location>
        <begin position="307"/>
        <end position="329"/>
    </location>
</feature>
<evidence type="ECO:0000256" key="2">
    <source>
        <dbReference type="ARBA" id="ARBA00014213"/>
    </source>
</evidence>
<accession>A0A6B2QZH9</accession>
<evidence type="ECO:0000256" key="9">
    <source>
        <dbReference type="SAM" id="Phobius"/>
    </source>
</evidence>
<evidence type="ECO:0000256" key="7">
    <source>
        <dbReference type="ARBA" id="ARBA00022989"/>
    </source>
</evidence>